<feature type="signal peptide" evidence="1">
    <location>
        <begin position="1"/>
        <end position="19"/>
    </location>
</feature>
<dbReference type="InterPro" id="IPR001087">
    <property type="entry name" value="GDSL"/>
</dbReference>
<dbReference type="InterPro" id="IPR036514">
    <property type="entry name" value="SGNH_hydro_sf"/>
</dbReference>
<dbReference type="AlphaFoldDB" id="A0A6A6C3E9"/>
<dbReference type="GeneID" id="54562701"/>
<reference evidence="2" key="1">
    <citation type="journal article" date="2020" name="Stud. Mycol.">
        <title>101 Dothideomycetes genomes: a test case for predicting lifestyles and emergence of pathogens.</title>
        <authorList>
            <person name="Haridas S."/>
            <person name="Albert R."/>
            <person name="Binder M."/>
            <person name="Bloem J."/>
            <person name="Labutti K."/>
            <person name="Salamov A."/>
            <person name="Andreopoulos B."/>
            <person name="Baker S."/>
            <person name="Barry K."/>
            <person name="Bills G."/>
            <person name="Bluhm B."/>
            <person name="Cannon C."/>
            <person name="Castanera R."/>
            <person name="Culley D."/>
            <person name="Daum C."/>
            <person name="Ezra D."/>
            <person name="Gonzalez J."/>
            <person name="Henrissat B."/>
            <person name="Kuo A."/>
            <person name="Liang C."/>
            <person name="Lipzen A."/>
            <person name="Lutzoni F."/>
            <person name="Magnuson J."/>
            <person name="Mondo S."/>
            <person name="Nolan M."/>
            <person name="Ohm R."/>
            <person name="Pangilinan J."/>
            <person name="Park H.-J."/>
            <person name="Ramirez L."/>
            <person name="Alfaro M."/>
            <person name="Sun H."/>
            <person name="Tritt A."/>
            <person name="Yoshinaga Y."/>
            <person name="Zwiers L.-H."/>
            <person name="Turgeon B."/>
            <person name="Goodwin S."/>
            <person name="Spatafora J."/>
            <person name="Crous P."/>
            <person name="Grigoriev I."/>
        </authorList>
    </citation>
    <scope>NUCLEOTIDE SEQUENCE</scope>
    <source>
        <strain evidence="2">ATCC 36951</strain>
    </source>
</reference>
<dbReference type="GO" id="GO:0016788">
    <property type="term" value="F:hydrolase activity, acting on ester bonds"/>
    <property type="evidence" value="ECO:0007669"/>
    <property type="project" value="InterPro"/>
</dbReference>
<dbReference type="Gene3D" id="3.40.50.1110">
    <property type="entry name" value="SGNH hydrolase"/>
    <property type="match status" value="1"/>
</dbReference>
<dbReference type="PANTHER" id="PTHR43784:SF3">
    <property type="entry name" value="GDSL FAMILY LIPASE"/>
    <property type="match status" value="1"/>
</dbReference>
<accession>A0A6A6C3E9</accession>
<keyword evidence="1" id="KW-0732">Signal</keyword>
<dbReference type="EMBL" id="ML993628">
    <property type="protein sequence ID" value="KAF2160269.1"/>
    <property type="molecule type" value="Genomic_DNA"/>
</dbReference>
<dbReference type="CDD" id="cd01830">
    <property type="entry name" value="XynE_like"/>
    <property type="match status" value="1"/>
</dbReference>
<gene>
    <name evidence="2" type="ORF">M409DRAFT_29358</name>
</gene>
<organism evidence="2 3">
    <name type="scientific">Zasmidium cellare ATCC 36951</name>
    <dbReference type="NCBI Taxonomy" id="1080233"/>
    <lineage>
        <taxon>Eukaryota</taxon>
        <taxon>Fungi</taxon>
        <taxon>Dikarya</taxon>
        <taxon>Ascomycota</taxon>
        <taxon>Pezizomycotina</taxon>
        <taxon>Dothideomycetes</taxon>
        <taxon>Dothideomycetidae</taxon>
        <taxon>Mycosphaerellales</taxon>
        <taxon>Mycosphaerellaceae</taxon>
        <taxon>Zasmidium</taxon>
    </lineage>
</organism>
<evidence type="ECO:0000313" key="3">
    <source>
        <dbReference type="Proteomes" id="UP000799537"/>
    </source>
</evidence>
<proteinExistence type="predicted"/>
<dbReference type="Pfam" id="PF00657">
    <property type="entry name" value="Lipase_GDSL"/>
    <property type="match status" value="1"/>
</dbReference>
<sequence length="440" mass="47988">MSQFCLFLHVLLFLDFSLASSFSSSHDGVLQPDPPNGHWVDTWTAMPQLTEFSNLHPSPFNQTNLVFFNSTIRQTFHVTTPSSQIRIRLSNAFGLTDLPITSMTIAIPTAPAGQNLTGSSFINATTLQQVTFSGNRSITISPGALAVSDPLAFPIETNQILSTSIYLATGQATQYITSHPGSRTSSYISSGDFTTSPNITSPFTQEVFHWYFLSALEAWQPPSYSTIALIGDSITDGRASDNNGNNRWPDLLFDRLQQEKAPLLRTIAISNQAAGGNRVLEDGLGPSAISRLDRDVLAHAGVKYALVFEGVNDIGDADATVANQTLTGDRLIQAKQQIVTRIHDRGIPVLGATITPFGCVNTTLQPYSDPLREATRVRVNGWIRENVGRRVRDERNATMLDPRFDSGDCLHPNVAGYLAMADAFPVEVFEGFRGGVSTFM</sequence>
<evidence type="ECO:0000313" key="2">
    <source>
        <dbReference type="EMBL" id="KAF2160269.1"/>
    </source>
</evidence>
<name>A0A6A6C3E9_ZASCE</name>
<dbReference type="RefSeq" id="XP_033661158.1">
    <property type="nucleotide sequence ID" value="XM_033809429.1"/>
</dbReference>
<dbReference type="OrthoDB" id="10071171at2759"/>
<dbReference type="SUPFAM" id="SSF52266">
    <property type="entry name" value="SGNH hydrolase"/>
    <property type="match status" value="1"/>
</dbReference>
<dbReference type="InterPro" id="IPR053140">
    <property type="entry name" value="GDSL_Rv0518-like"/>
</dbReference>
<evidence type="ECO:0000256" key="1">
    <source>
        <dbReference type="SAM" id="SignalP"/>
    </source>
</evidence>
<feature type="chain" id="PRO_5025679098" evidence="1">
    <location>
        <begin position="20"/>
        <end position="440"/>
    </location>
</feature>
<protein>
    <submittedName>
        <fullName evidence="2">Uncharacterized protein</fullName>
    </submittedName>
</protein>
<dbReference type="PANTHER" id="PTHR43784">
    <property type="entry name" value="GDSL-LIKE LIPASE/ACYLHYDROLASE, PUTATIVE (AFU_ORTHOLOGUE AFUA_2G00820)-RELATED"/>
    <property type="match status" value="1"/>
</dbReference>
<keyword evidence="3" id="KW-1185">Reference proteome</keyword>
<dbReference type="Proteomes" id="UP000799537">
    <property type="component" value="Unassembled WGS sequence"/>
</dbReference>